<reference evidence="1" key="1">
    <citation type="submission" date="2022-07" db="EMBL/GenBank/DDBJ databases">
        <authorList>
            <person name="Macas J."/>
            <person name="Novak P."/>
            <person name="Neumann P."/>
        </authorList>
    </citation>
    <scope>NUCLEOTIDE SEQUENCE</scope>
</reference>
<gene>
    <name evidence="1" type="ORF">CEURO_LOCUS22535</name>
</gene>
<dbReference type="EMBL" id="CAMAPE010000080">
    <property type="protein sequence ID" value="CAH9119878.1"/>
    <property type="molecule type" value="Genomic_DNA"/>
</dbReference>
<comment type="caution">
    <text evidence="1">The sequence shown here is derived from an EMBL/GenBank/DDBJ whole genome shotgun (WGS) entry which is preliminary data.</text>
</comment>
<evidence type="ECO:0000313" key="1">
    <source>
        <dbReference type="EMBL" id="CAH9119878.1"/>
    </source>
</evidence>
<dbReference type="AlphaFoldDB" id="A0A9P1ENH2"/>
<keyword evidence="2" id="KW-1185">Reference proteome</keyword>
<sequence>MDGFCIFPFGKWCAASRMKTSISLECRSGAILGLMAASYKHPGSSRPRAAVVLVKEQFSLPSKNPSPVLDGPLASQVIILSANIPGSARKYLSGFRNPLVNIWPHLSFLVASFVRLQPFV</sequence>
<dbReference type="Proteomes" id="UP001152484">
    <property type="component" value="Unassembled WGS sequence"/>
</dbReference>
<proteinExistence type="predicted"/>
<protein>
    <submittedName>
        <fullName evidence="1">Uncharacterized protein</fullName>
    </submittedName>
</protein>
<accession>A0A9P1ENH2</accession>
<organism evidence="1 2">
    <name type="scientific">Cuscuta europaea</name>
    <name type="common">European dodder</name>
    <dbReference type="NCBI Taxonomy" id="41803"/>
    <lineage>
        <taxon>Eukaryota</taxon>
        <taxon>Viridiplantae</taxon>
        <taxon>Streptophyta</taxon>
        <taxon>Embryophyta</taxon>
        <taxon>Tracheophyta</taxon>
        <taxon>Spermatophyta</taxon>
        <taxon>Magnoliopsida</taxon>
        <taxon>eudicotyledons</taxon>
        <taxon>Gunneridae</taxon>
        <taxon>Pentapetalae</taxon>
        <taxon>asterids</taxon>
        <taxon>lamiids</taxon>
        <taxon>Solanales</taxon>
        <taxon>Convolvulaceae</taxon>
        <taxon>Cuscuteae</taxon>
        <taxon>Cuscuta</taxon>
        <taxon>Cuscuta subgen. Cuscuta</taxon>
    </lineage>
</organism>
<evidence type="ECO:0000313" key="2">
    <source>
        <dbReference type="Proteomes" id="UP001152484"/>
    </source>
</evidence>
<name>A0A9P1ENH2_CUSEU</name>